<feature type="transmembrane region" description="Helical" evidence="1">
    <location>
        <begin position="102"/>
        <end position="121"/>
    </location>
</feature>
<dbReference type="STRING" id="595536.GCA_000178815_02069"/>
<dbReference type="PANTHER" id="PTHR23028">
    <property type="entry name" value="ACETYLTRANSFERASE"/>
    <property type="match status" value="1"/>
</dbReference>
<sequence>MPISEKAAPSAVAATAAAAKLLPIQILRGAAAVGVVLFHSVGNSRSYTGDQENRLLHVFENGGHGVDLFFVISGFIICCSTRASATSRGAFLRRRLERIAPIYWIFTAVMAAAALLVPSLFSNASDVLGLRAVSSFLFASFLGDTTPIIYVGWSLELEMFFYLVVALLLHPSERMWSQIVYLFSILTILHVAPFTKTLGVVHGFFTQPRLLEFAYGVLAALIVARRPVAKPFAVAALATLTVSADDDAGSLIGAGLPAALLVLLAAFWSERDRRPTAVERLCGRIGDASYSIYLVQVFVISAVGKTVSRLHASIDILILVETGLSILAGYAVFRLLEQPLLAALRSFRSKKSNARDDEARPERVA</sequence>
<keyword evidence="3" id="KW-0012">Acyltransferase</keyword>
<dbReference type="InterPro" id="IPR002656">
    <property type="entry name" value="Acyl_transf_3_dom"/>
</dbReference>
<evidence type="ECO:0000259" key="2">
    <source>
        <dbReference type="Pfam" id="PF01757"/>
    </source>
</evidence>
<dbReference type="InterPro" id="IPR050879">
    <property type="entry name" value="Acyltransferase_3"/>
</dbReference>
<accession>A0A2D2D2A3</accession>
<dbReference type="GO" id="GO:0016020">
    <property type="term" value="C:membrane"/>
    <property type="evidence" value="ECO:0007669"/>
    <property type="project" value="TreeGrafter"/>
</dbReference>
<gene>
    <name evidence="3" type="ORF">CQW49_15565</name>
</gene>
<feature type="transmembrane region" description="Helical" evidence="1">
    <location>
        <begin position="150"/>
        <end position="169"/>
    </location>
</feature>
<keyword evidence="3" id="KW-0808">Transferase</keyword>
<feature type="transmembrane region" description="Helical" evidence="1">
    <location>
        <begin position="288"/>
        <end position="304"/>
    </location>
</feature>
<evidence type="ECO:0000313" key="3">
    <source>
        <dbReference type="EMBL" id="ATQ69137.1"/>
    </source>
</evidence>
<dbReference type="RefSeq" id="WP_003610168.1">
    <property type="nucleotide sequence ID" value="NZ_ADVE02000001.1"/>
</dbReference>
<organism evidence="3 4">
    <name type="scientific">Methylosinus trichosporium (strain ATCC 35070 / NCIMB 11131 / UNIQEM 75 / OB3b)</name>
    <dbReference type="NCBI Taxonomy" id="595536"/>
    <lineage>
        <taxon>Bacteria</taxon>
        <taxon>Pseudomonadati</taxon>
        <taxon>Pseudomonadota</taxon>
        <taxon>Alphaproteobacteria</taxon>
        <taxon>Hyphomicrobiales</taxon>
        <taxon>Methylocystaceae</taxon>
        <taxon>Methylosinus</taxon>
    </lineage>
</organism>
<feature type="transmembrane region" description="Helical" evidence="1">
    <location>
        <begin position="248"/>
        <end position="268"/>
    </location>
</feature>
<evidence type="ECO:0000256" key="1">
    <source>
        <dbReference type="SAM" id="Phobius"/>
    </source>
</evidence>
<name>A0A2D2D2A3_METT3</name>
<dbReference type="Pfam" id="PF01757">
    <property type="entry name" value="Acyl_transf_3"/>
    <property type="match status" value="1"/>
</dbReference>
<feature type="transmembrane region" description="Helical" evidence="1">
    <location>
        <begin position="62"/>
        <end position="81"/>
    </location>
</feature>
<feature type="domain" description="Acyltransferase 3" evidence="2">
    <location>
        <begin position="24"/>
        <end position="313"/>
    </location>
</feature>
<proteinExistence type="predicted"/>
<dbReference type="EMBL" id="CP023737">
    <property type="protein sequence ID" value="ATQ69137.1"/>
    <property type="molecule type" value="Genomic_DNA"/>
</dbReference>
<dbReference type="KEGG" id="mtw:CQW49_15565"/>
<dbReference type="GO" id="GO:0016747">
    <property type="term" value="F:acyltransferase activity, transferring groups other than amino-acyl groups"/>
    <property type="evidence" value="ECO:0007669"/>
    <property type="project" value="InterPro"/>
</dbReference>
<evidence type="ECO:0000313" key="4">
    <source>
        <dbReference type="Proteomes" id="UP000230709"/>
    </source>
</evidence>
<feature type="transmembrane region" description="Helical" evidence="1">
    <location>
        <begin position="175"/>
        <end position="198"/>
    </location>
</feature>
<dbReference type="Proteomes" id="UP000230709">
    <property type="component" value="Chromosome"/>
</dbReference>
<keyword evidence="1" id="KW-1133">Transmembrane helix</keyword>
<reference evidence="4" key="1">
    <citation type="submission" date="2017-10" db="EMBL/GenBank/DDBJ databases">
        <title>Completed PacBio SMRT sequence of Methylosinus trichosporium OB3b reveals presence of a third large plasmid.</title>
        <authorList>
            <person name="Charles T.C."/>
            <person name="Lynch M.D.J."/>
            <person name="Heil J.R."/>
            <person name="Cheng J."/>
        </authorList>
    </citation>
    <scope>NUCLEOTIDE SEQUENCE [LARGE SCALE GENOMIC DNA]</scope>
    <source>
        <strain evidence="4">OB3b</strain>
    </source>
</reference>
<keyword evidence="1" id="KW-0812">Transmembrane</keyword>
<feature type="transmembrane region" description="Helical" evidence="1">
    <location>
        <begin position="316"/>
        <end position="336"/>
    </location>
</feature>
<keyword evidence="1" id="KW-0472">Membrane</keyword>
<dbReference type="AlphaFoldDB" id="A0A2D2D2A3"/>
<dbReference type="PANTHER" id="PTHR23028:SF131">
    <property type="entry name" value="BLR2367 PROTEIN"/>
    <property type="match status" value="1"/>
</dbReference>
<keyword evidence="4" id="KW-1185">Reference proteome</keyword>
<dbReference type="GO" id="GO:0000271">
    <property type="term" value="P:polysaccharide biosynthetic process"/>
    <property type="evidence" value="ECO:0007669"/>
    <property type="project" value="TreeGrafter"/>
</dbReference>
<protein>
    <submittedName>
        <fullName evidence="3">Acyltransferase</fullName>
    </submittedName>
</protein>